<feature type="chain" id="PRO_5039250242" evidence="2">
    <location>
        <begin position="29"/>
        <end position="111"/>
    </location>
</feature>
<keyword evidence="1" id="KW-1133">Transmembrane helix</keyword>
<keyword evidence="1" id="KW-0472">Membrane</keyword>
<evidence type="ECO:0000313" key="3">
    <source>
        <dbReference type="EMBL" id="URD73670.1"/>
    </source>
</evidence>
<dbReference type="PANTHER" id="PTHR34558:SF9">
    <property type="entry name" value="F3L24.15 PROTEIN"/>
    <property type="match status" value="1"/>
</dbReference>
<feature type="transmembrane region" description="Helical" evidence="1">
    <location>
        <begin position="77"/>
        <end position="99"/>
    </location>
</feature>
<keyword evidence="1" id="KW-0812">Transmembrane</keyword>
<dbReference type="PANTHER" id="PTHR34558">
    <property type="entry name" value="EXPRESSED PROTEIN"/>
    <property type="match status" value="1"/>
</dbReference>
<proteinExistence type="predicted"/>
<gene>
    <name evidence="3" type="ORF">MUK42_35132</name>
</gene>
<evidence type="ECO:0000313" key="4">
    <source>
        <dbReference type="Proteomes" id="UP001055439"/>
    </source>
</evidence>
<protein>
    <submittedName>
        <fullName evidence="3">Uncharacterized protein</fullName>
    </submittedName>
</protein>
<evidence type="ECO:0000256" key="1">
    <source>
        <dbReference type="SAM" id="Phobius"/>
    </source>
</evidence>
<accession>A0A9E7EB34</accession>
<dbReference type="Proteomes" id="UP001055439">
    <property type="component" value="Chromosome 1"/>
</dbReference>
<dbReference type="EMBL" id="CP097502">
    <property type="protein sequence ID" value="URD73670.1"/>
    <property type="molecule type" value="Genomic_DNA"/>
</dbReference>
<name>A0A9E7EB34_9LILI</name>
<keyword evidence="4" id="KW-1185">Reference proteome</keyword>
<keyword evidence="2" id="KW-0732">Signal</keyword>
<organism evidence="3 4">
    <name type="scientific">Musa troglodytarum</name>
    <name type="common">fe'i banana</name>
    <dbReference type="NCBI Taxonomy" id="320322"/>
    <lineage>
        <taxon>Eukaryota</taxon>
        <taxon>Viridiplantae</taxon>
        <taxon>Streptophyta</taxon>
        <taxon>Embryophyta</taxon>
        <taxon>Tracheophyta</taxon>
        <taxon>Spermatophyta</taxon>
        <taxon>Magnoliopsida</taxon>
        <taxon>Liliopsida</taxon>
        <taxon>Zingiberales</taxon>
        <taxon>Musaceae</taxon>
        <taxon>Musa</taxon>
    </lineage>
</organism>
<reference evidence="3" key="1">
    <citation type="submission" date="2022-05" db="EMBL/GenBank/DDBJ databases">
        <title>The Musa troglodytarum L. genome provides insights into the mechanism of non-climacteric behaviour and enrichment of carotenoids.</title>
        <authorList>
            <person name="Wang J."/>
        </authorList>
    </citation>
    <scope>NUCLEOTIDE SEQUENCE</scope>
    <source>
        <tissue evidence="3">Leaf</tissue>
    </source>
</reference>
<evidence type="ECO:0000256" key="2">
    <source>
        <dbReference type="SAM" id="SignalP"/>
    </source>
</evidence>
<sequence>MRTVLSMTRFYLPLTLVFLDLVAALAVARPTPAESRVAALELGGPREAHAPCYGVAGAPESASRHSMHRHRSSDKSVAGAGVILGGLAAAIFAAVFAYIRITRKRSSESKA</sequence>
<dbReference type="AlphaFoldDB" id="A0A9E7EB34"/>
<feature type="signal peptide" evidence="2">
    <location>
        <begin position="1"/>
        <end position="28"/>
    </location>
</feature>